<dbReference type="GO" id="GO:0004672">
    <property type="term" value="F:protein kinase activity"/>
    <property type="evidence" value="ECO:0007669"/>
    <property type="project" value="InterPro"/>
</dbReference>
<accession>U6GT84</accession>
<sequence length="540" mass="59325">MDGQFEPRLAASVGPEAVEAETSVASRNGVAVSIEQILPGGKQGKPGRGQRGSLQKLVLVLPLILSFASGLLLGAHLPVQQVQLSIPPRLVRFRDSKEQHPSLEAPLAPASSAEGEVALGTTQLHDASLSPTLQQPSYDAWGLPFLSHFEQTLSPELRQGKEEIASLLTTSCPSTAEPNEYSQIIEQKAAEALSGGDVKNLVGMAIALSDVEPIKPRGKESTHLPSSVRVTKVLKARYPSIVMEVKDTVSEKMHALRIRVFSAAGIQNAEDEEKLLASAQRWEDSEEVIGRQASCGTPAHLAAVQKGLAVPLYVGNVANAPRAILHGGFYFFRRVHILERLHGEFRLGSLITAGLSLRAQEYIALRLLHIVLKLQEALLSHNDLAWDNIYARPDGSFLLGGFDACIPFGRAIGMHIRLSGRYVEPTLRIQEDVYAENAVPQAHSDLWSLGMLLYELFTGGNVPYTEDERDYLEYALPMSKYLIDKEVDPIELVPDLDAANCPVRWKQLIMRLLHPVRGSRITAWGIMMEFPDLVDHRLPR</sequence>
<dbReference type="InterPro" id="IPR000719">
    <property type="entry name" value="Prot_kinase_dom"/>
</dbReference>
<evidence type="ECO:0000313" key="3">
    <source>
        <dbReference type="EMBL" id="CDI82478.1"/>
    </source>
</evidence>
<dbReference type="AlphaFoldDB" id="U6GT84"/>
<keyword evidence="1" id="KW-1133">Transmembrane helix</keyword>
<protein>
    <recommendedName>
        <fullName evidence="2">Protein kinase domain-containing protein</fullName>
    </recommendedName>
</protein>
<proteinExistence type="predicted"/>
<gene>
    <name evidence="3" type="ORF">EAH_00066590</name>
</gene>
<keyword evidence="4" id="KW-1185">Reference proteome</keyword>
<reference evidence="3" key="2">
    <citation type="submission" date="2013-10" db="EMBL/GenBank/DDBJ databases">
        <authorList>
            <person name="Aslett M."/>
        </authorList>
    </citation>
    <scope>NUCLEOTIDE SEQUENCE [LARGE SCALE GENOMIC DNA]</scope>
    <source>
        <strain evidence="3">Houghton</strain>
    </source>
</reference>
<feature type="transmembrane region" description="Helical" evidence="1">
    <location>
        <begin position="57"/>
        <end position="79"/>
    </location>
</feature>
<feature type="domain" description="Protein kinase" evidence="2">
    <location>
        <begin position="228"/>
        <end position="533"/>
    </location>
</feature>
<dbReference type="VEuPathDB" id="ToxoDB:EAH_00066590"/>
<keyword evidence="1" id="KW-0812">Transmembrane</keyword>
<name>U6GT84_EIMAC</name>
<dbReference type="RefSeq" id="XP_013248125.1">
    <property type="nucleotide sequence ID" value="XM_013392671.1"/>
</dbReference>
<keyword evidence="1" id="KW-0472">Membrane</keyword>
<dbReference type="OrthoDB" id="346907at2759"/>
<dbReference type="InterPro" id="IPR011009">
    <property type="entry name" value="Kinase-like_dom_sf"/>
</dbReference>
<dbReference type="GO" id="GO:0005524">
    <property type="term" value="F:ATP binding"/>
    <property type="evidence" value="ECO:0007669"/>
    <property type="project" value="InterPro"/>
</dbReference>
<dbReference type="OMA" id="LNEANCP"/>
<dbReference type="Gene3D" id="1.10.510.10">
    <property type="entry name" value="Transferase(Phosphotransferase) domain 1"/>
    <property type="match status" value="1"/>
</dbReference>
<dbReference type="SUPFAM" id="SSF56112">
    <property type="entry name" value="Protein kinase-like (PK-like)"/>
    <property type="match status" value="1"/>
</dbReference>
<dbReference type="PROSITE" id="PS50011">
    <property type="entry name" value="PROTEIN_KINASE_DOM"/>
    <property type="match status" value="1"/>
</dbReference>
<evidence type="ECO:0000259" key="2">
    <source>
        <dbReference type="PROSITE" id="PS50011"/>
    </source>
</evidence>
<dbReference type="EMBL" id="HG672429">
    <property type="protein sequence ID" value="CDI82478.1"/>
    <property type="molecule type" value="Genomic_DNA"/>
</dbReference>
<evidence type="ECO:0000313" key="4">
    <source>
        <dbReference type="Proteomes" id="UP000018050"/>
    </source>
</evidence>
<dbReference type="GeneID" id="25274729"/>
<evidence type="ECO:0000256" key="1">
    <source>
        <dbReference type="SAM" id="Phobius"/>
    </source>
</evidence>
<dbReference type="Proteomes" id="UP000018050">
    <property type="component" value="Unassembled WGS sequence"/>
</dbReference>
<organism evidence="3 4">
    <name type="scientific">Eimeria acervulina</name>
    <name type="common">Coccidian parasite</name>
    <dbReference type="NCBI Taxonomy" id="5801"/>
    <lineage>
        <taxon>Eukaryota</taxon>
        <taxon>Sar</taxon>
        <taxon>Alveolata</taxon>
        <taxon>Apicomplexa</taxon>
        <taxon>Conoidasida</taxon>
        <taxon>Coccidia</taxon>
        <taxon>Eucoccidiorida</taxon>
        <taxon>Eimeriorina</taxon>
        <taxon>Eimeriidae</taxon>
        <taxon>Eimeria</taxon>
    </lineage>
</organism>
<reference evidence="3" key="1">
    <citation type="submission" date="2013-10" db="EMBL/GenBank/DDBJ databases">
        <title>Genomic analysis of the causative agents of coccidiosis in chickens.</title>
        <authorList>
            <person name="Reid A.J."/>
            <person name="Blake D."/>
            <person name="Billington K."/>
            <person name="Browne H."/>
            <person name="Dunn M."/>
            <person name="Hung S."/>
            <person name="Kawahara F."/>
            <person name="Miranda-Saavedra D."/>
            <person name="Mourier T."/>
            <person name="Nagra H."/>
            <person name="Otto T.D."/>
            <person name="Rawlings N."/>
            <person name="Sanchez A."/>
            <person name="Sanders M."/>
            <person name="Subramaniam C."/>
            <person name="Tay Y."/>
            <person name="Dear P."/>
            <person name="Doerig C."/>
            <person name="Gruber A."/>
            <person name="Parkinson J."/>
            <person name="Shirley M."/>
            <person name="Wan K.L."/>
            <person name="Berriman M."/>
            <person name="Tomley F."/>
            <person name="Pain A."/>
        </authorList>
    </citation>
    <scope>NUCLEOTIDE SEQUENCE [LARGE SCALE GENOMIC DNA]</scope>
    <source>
        <strain evidence="3">Houghton</strain>
    </source>
</reference>